<evidence type="ECO:0000256" key="1">
    <source>
        <dbReference type="ARBA" id="ARBA00022490"/>
    </source>
</evidence>
<comment type="subcellular location">
    <subcellularLocation>
        <location evidence="2">Cytoplasm</location>
    </subcellularLocation>
    <subcellularLocation>
        <location evidence="2">Nucleus</location>
    </subcellularLocation>
</comment>
<keyword evidence="1 2" id="KW-0963">Cytoplasm</keyword>
<dbReference type="PROSITE" id="PS50177">
    <property type="entry name" value="NTF2_DOMAIN"/>
    <property type="match status" value="1"/>
</dbReference>
<keyword evidence="2" id="KW-0653">Protein transport</keyword>
<keyword evidence="2" id="KW-0813">Transport</keyword>
<dbReference type="FunFam" id="3.10.450.50:FF:000005">
    <property type="entry name" value="Nuclear transport factor 2"/>
    <property type="match status" value="1"/>
</dbReference>
<evidence type="ECO:0000256" key="2">
    <source>
        <dbReference type="RuleBase" id="RU369002"/>
    </source>
</evidence>
<gene>
    <name evidence="4" type="primary">NTF2</name>
    <name evidence="4" type="ORF">g.28003</name>
</gene>
<organism evidence="4">
    <name type="scientific">Lygus hesperus</name>
    <name type="common">Western plant bug</name>
    <dbReference type="NCBI Taxonomy" id="30085"/>
    <lineage>
        <taxon>Eukaryota</taxon>
        <taxon>Metazoa</taxon>
        <taxon>Ecdysozoa</taxon>
        <taxon>Arthropoda</taxon>
        <taxon>Hexapoda</taxon>
        <taxon>Insecta</taxon>
        <taxon>Pterygota</taxon>
        <taxon>Neoptera</taxon>
        <taxon>Paraneoptera</taxon>
        <taxon>Hemiptera</taxon>
        <taxon>Heteroptera</taxon>
        <taxon>Panheteroptera</taxon>
        <taxon>Cimicomorpha</taxon>
        <taxon>Miridae</taxon>
        <taxon>Mirini</taxon>
        <taxon>Lygus</taxon>
    </lineage>
</organism>
<reference evidence="4" key="1">
    <citation type="journal article" date="2016" name="Gigascience">
        <title>De novo construction of an expanded transcriptome assembly for the western tarnished plant bug, Lygus hesperus.</title>
        <authorList>
            <person name="Tassone E.E."/>
            <person name="Geib S.M."/>
            <person name="Hall B."/>
            <person name="Fabrick J.A."/>
            <person name="Brent C.S."/>
            <person name="Hull J.J."/>
        </authorList>
    </citation>
    <scope>NUCLEOTIDE SEQUENCE</scope>
</reference>
<protein>
    <recommendedName>
        <fullName evidence="2">NTF2-related export protein</fullName>
    </recommendedName>
</protein>
<dbReference type="SUPFAM" id="SSF54427">
    <property type="entry name" value="NTF2-like"/>
    <property type="match status" value="1"/>
</dbReference>
<evidence type="ECO:0000259" key="3">
    <source>
        <dbReference type="PROSITE" id="PS50177"/>
    </source>
</evidence>
<dbReference type="PANTHER" id="PTHR12612">
    <property type="entry name" value="NUCLEAR TRANSPORT FACTOR 2"/>
    <property type="match status" value="1"/>
</dbReference>
<comment type="function">
    <text evidence="2">Has a role in nuclear-cytoplasmic transport of proteins and mRNAs.</text>
</comment>
<dbReference type="CDD" id="cd00780">
    <property type="entry name" value="NTF2"/>
    <property type="match status" value="1"/>
</dbReference>
<name>A0A146MA35_LYGHE</name>
<dbReference type="Gene3D" id="3.10.450.50">
    <property type="match status" value="1"/>
</dbReference>
<dbReference type="AlphaFoldDB" id="A0A146MA35"/>
<dbReference type="EMBL" id="GDHC01002993">
    <property type="protein sequence ID" value="JAQ15636.1"/>
    <property type="molecule type" value="Transcribed_RNA"/>
</dbReference>
<proteinExistence type="predicted"/>
<accession>A0A146MA35</accession>
<evidence type="ECO:0000313" key="4">
    <source>
        <dbReference type="EMBL" id="JAQ15636.1"/>
    </source>
</evidence>
<dbReference type="InterPro" id="IPR002075">
    <property type="entry name" value="NTF2_dom"/>
</dbReference>
<feature type="non-terminal residue" evidence="4">
    <location>
        <position position="1"/>
    </location>
</feature>
<dbReference type="GO" id="GO:0006606">
    <property type="term" value="P:protein import into nucleus"/>
    <property type="evidence" value="ECO:0007669"/>
    <property type="project" value="UniProtKB-ARBA"/>
</dbReference>
<dbReference type="InterPro" id="IPR018222">
    <property type="entry name" value="Nuclear_transport_factor_2_euk"/>
</dbReference>
<dbReference type="GO" id="GO:0051028">
    <property type="term" value="P:mRNA transport"/>
    <property type="evidence" value="ECO:0007669"/>
    <property type="project" value="UniProtKB-UniRule"/>
</dbReference>
<dbReference type="GO" id="GO:0005737">
    <property type="term" value="C:cytoplasm"/>
    <property type="evidence" value="ECO:0007669"/>
    <property type="project" value="UniProtKB-SubCell"/>
</dbReference>
<dbReference type="Pfam" id="PF02136">
    <property type="entry name" value="NTF2"/>
    <property type="match status" value="1"/>
</dbReference>
<sequence length="135" mass="15021">SKSKKAKKMATDINAVAQAFVTHYYNLFDSGKEGIANLRMLYQDSSMLSFEGQNIQGSANIIRHLSELRFTSVNHVVKSMDVQPSGVPGALLVSVQGDLKVDGEANPIKFAQVWHLLPQGNSFWVYNDIFRLNYG</sequence>
<dbReference type="InterPro" id="IPR032710">
    <property type="entry name" value="NTF2-like_dom_sf"/>
</dbReference>
<feature type="domain" description="NTF2" evidence="3">
    <location>
        <begin position="16"/>
        <end position="132"/>
    </location>
</feature>
<dbReference type="GO" id="GO:0005635">
    <property type="term" value="C:nuclear envelope"/>
    <property type="evidence" value="ECO:0007669"/>
    <property type="project" value="UniProtKB-ARBA"/>
</dbReference>
<dbReference type="InterPro" id="IPR045875">
    <property type="entry name" value="NTF2"/>
</dbReference>
<keyword evidence="2" id="KW-0539">Nucleus</keyword>